<dbReference type="InterPro" id="IPR014710">
    <property type="entry name" value="RmlC-like_jellyroll"/>
</dbReference>
<dbReference type="Gene3D" id="2.60.120.10">
    <property type="entry name" value="Jelly Rolls"/>
    <property type="match status" value="1"/>
</dbReference>
<sequence>MTKSARHKRRTPIQGAFYLKHRADCPVVTQADGLTLRYLLPQNSVEKSTTTIGLQEVELQPGTQTDGHSAAGEQIVWQILQGAGLMNLGETQFAVVPGDIILIPADQPYRLTNKSEVALRLNQITTPIPNPS</sequence>
<dbReference type="SUPFAM" id="SSF51182">
    <property type="entry name" value="RmlC-like cupins"/>
    <property type="match status" value="1"/>
</dbReference>
<dbReference type="InterPro" id="IPR013096">
    <property type="entry name" value="Cupin_2"/>
</dbReference>
<dbReference type="RefSeq" id="WP_012824579.1">
    <property type="nucleotide sequence ID" value="NC_013422.1"/>
</dbReference>
<dbReference type="STRING" id="555778.Hneap_1723"/>
<dbReference type="KEGG" id="hna:Hneap_1723"/>
<gene>
    <name evidence="2" type="ordered locus">Hneap_1723</name>
</gene>
<name>D0L1H3_HALNC</name>
<proteinExistence type="predicted"/>
<dbReference type="AlphaFoldDB" id="D0L1H3"/>
<dbReference type="Proteomes" id="UP000009102">
    <property type="component" value="Chromosome"/>
</dbReference>
<dbReference type="HOGENOM" id="CLU_1914134_0_0_6"/>
<dbReference type="OrthoDB" id="9180677at2"/>
<organism evidence="2 3">
    <name type="scientific">Halothiobacillus neapolitanus (strain ATCC 23641 / DSM 15147 / CIP 104769 / NCIMB 8539 / c2)</name>
    <name type="common">Thiobacillus neapolitanus</name>
    <dbReference type="NCBI Taxonomy" id="555778"/>
    <lineage>
        <taxon>Bacteria</taxon>
        <taxon>Pseudomonadati</taxon>
        <taxon>Pseudomonadota</taxon>
        <taxon>Gammaproteobacteria</taxon>
        <taxon>Chromatiales</taxon>
        <taxon>Halothiobacillaceae</taxon>
        <taxon>Halothiobacillus</taxon>
    </lineage>
</organism>
<dbReference type="Pfam" id="PF07883">
    <property type="entry name" value="Cupin_2"/>
    <property type="match status" value="1"/>
</dbReference>
<keyword evidence="3" id="KW-1185">Reference proteome</keyword>
<protein>
    <submittedName>
        <fullName evidence="2">Cupin 2 conserved barrel domain protein</fullName>
    </submittedName>
</protein>
<accession>D0L1H3</accession>
<dbReference type="InterPro" id="IPR011051">
    <property type="entry name" value="RmlC_Cupin_sf"/>
</dbReference>
<reference evidence="2 3" key="1">
    <citation type="submission" date="2009-10" db="EMBL/GenBank/DDBJ databases">
        <title>Complete sequence of Halothiobacillus neapolitanus c2.</title>
        <authorList>
            <consortium name="US DOE Joint Genome Institute"/>
            <person name="Lucas S."/>
            <person name="Copeland A."/>
            <person name="Lapidus A."/>
            <person name="Glavina del Rio T."/>
            <person name="Tice H."/>
            <person name="Bruce D."/>
            <person name="Goodwin L."/>
            <person name="Pitluck S."/>
            <person name="Davenport K."/>
            <person name="Brettin T."/>
            <person name="Detter J.C."/>
            <person name="Han C."/>
            <person name="Tapia R."/>
            <person name="Larimer F."/>
            <person name="Land M."/>
            <person name="Hauser L."/>
            <person name="Kyrpides N."/>
            <person name="Mikhailova N."/>
            <person name="Kerfeld C."/>
            <person name="Cannon G."/>
            <person name="Heinhort S."/>
        </authorList>
    </citation>
    <scope>NUCLEOTIDE SEQUENCE [LARGE SCALE GENOMIC DNA]</scope>
    <source>
        <strain evidence="3">ATCC 23641 / c2</strain>
    </source>
</reference>
<evidence type="ECO:0000313" key="3">
    <source>
        <dbReference type="Proteomes" id="UP000009102"/>
    </source>
</evidence>
<evidence type="ECO:0000259" key="1">
    <source>
        <dbReference type="Pfam" id="PF07883"/>
    </source>
</evidence>
<evidence type="ECO:0000313" key="2">
    <source>
        <dbReference type="EMBL" id="ACX96546.1"/>
    </source>
</evidence>
<dbReference type="EMBL" id="CP001801">
    <property type="protein sequence ID" value="ACX96546.1"/>
    <property type="molecule type" value="Genomic_DNA"/>
</dbReference>
<feature type="domain" description="Cupin type-2" evidence="1">
    <location>
        <begin position="56"/>
        <end position="121"/>
    </location>
</feature>
<dbReference type="eggNOG" id="COG0662">
    <property type="taxonomic scope" value="Bacteria"/>
</dbReference>